<dbReference type="InterPro" id="IPR003691">
    <property type="entry name" value="FluC"/>
</dbReference>
<comment type="subcellular location">
    <subcellularLocation>
        <location evidence="1 12">Cell membrane</location>
        <topology evidence="1 12">Multi-pass membrane protein</topology>
    </subcellularLocation>
</comment>
<name>A0ABU5NAJ1_9RICK</name>
<evidence type="ECO:0000256" key="3">
    <source>
        <dbReference type="ARBA" id="ARBA00022519"/>
    </source>
</evidence>
<dbReference type="HAMAP" id="MF_00454">
    <property type="entry name" value="FluC"/>
    <property type="match status" value="1"/>
</dbReference>
<dbReference type="Pfam" id="PF02537">
    <property type="entry name" value="CRCB"/>
    <property type="match status" value="1"/>
</dbReference>
<sequence>MMIHYITIGFGGAIGAIARVAIGKILPSTVIGGIPFPIMFVNIVGCFLIGLLTEIMALHWSPSENIKYLLISGFLGGFTTFSTFALEFGVLVEKNELMHAMFYALLSLSVKTLNF</sequence>
<keyword evidence="8 12" id="KW-0472">Membrane</keyword>
<evidence type="ECO:0000256" key="1">
    <source>
        <dbReference type="ARBA" id="ARBA00004651"/>
    </source>
</evidence>
<keyword evidence="7 12" id="KW-0406">Ion transport</keyword>
<feature type="transmembrane region" description="Helical" evidence="12">
    <location>
        <begin position="68"/>
        <end position="91"/>
    </location>
</feature>
<comment type="catalytic activity">
    <reaction evidence="11">
        <text>fluoride(in) = fluoride(out)</text>
        <dbReference type="Rhea" id="RHEA:76159"/>
        <dbReference type="ChEBI" id="CHEBI:17051"/>
    </reaction>
    <physiologicalReaction direction="left-to-right" evidence="11">
        <dbReference type="Rhea" id="RHEA:76160"/>
    </physiologicalReaction>
</comment>
<keyword evidence="6 12" id="KW-0915">Sodium</keyword>
<keyword evidence="3" id="KW-0997">Cell inner membrane</keyword>
<evidence type="ECO:0000313" key="14">
    <source>
        <dbReference type="Proteomes" id="UP001291687"/>
    </source>
</evidence>
<dbReference type="EMBL" id="JARJFB010000005">
    <property type="protein sequence ID" value="MEA0970184.1"/>
    <property type="molecule type" value="Genomic_DNA"/>
</dbReference>
<comment type="caution">
    <text evidence="13">The sequence shown here is derived from an EMBL/GenBank/DDBJ whole genome shotgun (WGS) entry which is preliminary data.</text>
</comment>
<evidence type="ECO:0000256" key="2">
    <source>
        <dbReference type="ARBA" id="ARBA00022475"/>
    </source>
</evidence>
<gene>
    <name evidence="12" type="primary">fluC</name>
    <name evidence="12" type="synonym">crcB</name>
    <name evidence="13" type="ORF">Megvenef_00136</name>
</gene>
<comment type="caution">
    <text evidence="12">Lacks conserved residue(s) required for the propagation of feature annotation.</text>
</comment>
<comment type="activity regulation">
    <text evidence="12">Na(+) is not transported, but it plays an essential structural role and its presence is essential for fluoride channel function.</text>
</comment>
<keyword evidence="2 12" id="KW-1003">Cell membrane</keyword>
<keyword evidence="9 12" id="KW-0407">Ion channel</keyword>
<keyword evidence="5 12" id="KW-1133">Transmembrane helix</keyword>
<evidence type="ECO:0000313" key="13">
    <source>
        <dbReference type="EMBL" id="MEA0970184.1"/>
    </source>
</evidence>
<dbReference type="RefSeq" id="WP_322776090.1">
    <property type="nucleotide sequence ID" value="NZ_JARJFB010000005.1"/>
</dbReference>
<evidence type="ECO:0000256" key="6">
    <source>
        <dbReference type="ARBA" id="ARBA00023053"/>
    </source>
</evidence>
<accession>A0ABU5NAJ1</accession>
<evidence type="ECO:0000256" key="5">
    <source>
        <dbReference type="ARBA" id="ARBA00022989"/>
    </source>
</evidence>
<evidence type="ECO:0000256" key="10">
    <source>
        <dbReference type="ARBA" id="ARBA00035120"/>
    </source>
</evidence>
<evidence type="ECO:0000256" key="9">
    <source>
        <dbReference type="ARBA" id="ARBA00023303"/>
    </source>
</evidence>
<evidence type="ECO:0000256" key="8">
    <source>
        <dbReference type="ARBA" id="ARBA00023136"/>
    </source>
</evidence>
<feature type="binding site" evidence="12">
    <location>
        <position position="79"/>
    </location>
    <ligand>
        <name>Na(+)</name>
        <dbReference type="ChEBI" id="CHEBI:29101"/>
        <note>structural</note>
    </ligand>
</feature>
<evidence type="ECO:0000256" key="11">
    <source>
        <dbReference type="ARBA" id="ARBA00035585"/>
    </source>
</evidence>
<organism evidence="13 14">
    <name type="scientific">Candidatus Megaera venefica</name>
    <dbReference type="NCBI Taxonomy" id="2055910"/>
    <lineage>
        <taxon>Bacteria</taxon>
        <taxon>Pseudomonadati</taxon>
        <taxon>Pseudomonadota</taxon>
        <taxon>Alphaproteobacteria</taxon>
        <taxon>Rickettsiales</taxon>
        <taxon>Rickettsiaceae</taxon>
        <taxon>Candidatus Megaera</taxon>
    </lineage>
</organism>
<dbReference type="Proteomes" id="UP001291687">
    <property type="component" value="Unassembled WGS sequence"/>
</dbReference>
<feature type="binding site" evidence="12">
    <location>
        <position position="76"/>
    </location>
    <ligand>
        <name>Na(+)</name>
        <dbReference type="ChEBI" id="CHEBI:29101"/>
        <note>structural</note>
    </ligand>
</feature>
<dbReference type="PANTHER" id="PTHR28259">
    <property type="entry name" value="FLUORIDE EXPORT PROTEIN 1-RELATED"/>
    <property type="match status" value="1"/>
</dbReference>
<comment type="function">
    <text evidence="12">Fluoride-specific ion channel. Important for reducing fluoride concentration in the cell, thus reducing its toxicity.</text>
</comment>
<comment type="similarity">
    <text evidence="10 12">Belongs to the fluoride channel Fluc/FEX (TC 1.A.43) family.</text>
</comment>
<keyword evidence="4 12" id="KW-0812">Transmembrane</keyword>
<feature type="transmembrane region" description="Helical" evidence="12">
    <location>
        <begin position="33"/>
        <end position="56"/>
    </location>
</feature>
<proteinExistence type="inferred from homology"/>
<evidence type="ECO:0000256" key="7">
    <source>
        <dbReference type="ARBA" id="ARBA00023065"/>
    </source>
</evidence>
<keyword evidence="12" id="KW-0813">Transport</keyword>
<reference evidence="13 14" key="1">
    <citation type="submission" date="2023-03" db="EMBL/GenBank/DDBJ databases">
        <title>Host association and intracellularity evolved multiple times independently in the Rickettsiales.</title>
        <authorList>
            <person name="Castelli M."/>
            <person name="Nardi T."/>
            <person name="Gammuto L."/>
            <person name="Bellinzona G."/>
            <person name="Sabaneyeva E."/>
            <person name="Potekhin A."/>
            <person name="Serra V."/>
            <person name="Petroni G."/>
            <person name="Sassera D."/>
        </authorList>
    </citation>
    <scope>NUCLEOTIDE SEQUENCE [LARGE SCALE GENOMIC DNA]</scope>
    <source>
        <strain evidence="13 14">Sr 2-6</strain>
    </source>
</reference>
<protein>
    <recommendedName>
        <fullName evidence="12">Fluoride-specific ion channel FluC</fullName>
    </recommendedName>
</protein>
<keyword evidence="12" id="KW-0479">Metal-binding</keyword>
<evidence type="ECO:0000256" key="12">
    <source>
        <dbReference type="HAMAP-Rule" id="MF_00454"/>
    </source>
</evidence>
<dbReference type="PANTHER" id="PTHR28259:SF1">
    <property type="entry name" value="FLUORIDE EXPORT PROTEIN 1-RELATED"/>
    <property type="match status" value="1"/>
</dbReference>
<evidence type="ECO:0000256" key="4">
    <source>
        <dbReference type="ARBA" id="ARBA00022692"/>
    </source>
</evidence>
<keyword evidence="14" id="KW-1185">Reference proteome</keyword>